<dbReference type="EMBL" id="JARIHO010000078">
    <property type="protein sequence ID" value="KAJ7310585.1"/>
    <property type="molecule type" value="Genomic_DNA"/>
</dbReference>
<dbReference type="Pfam" id="PF24864">
    <property type="entry name" value="DUF7730"/>
    <property type="match status" value="1"/>
</dbReference>
<dbReference type="Proteomes" id="UP001218218">
    <property type="component" value="Unassembled WGS sequence"/>
</dbReference>
<dbReference type="InterPro" id="IPR056632">
    <property type="entry name" value="DUF7730"/>
</dbReference>
<dbReference type="PANTHER" id="PTHR38790">
    <property type="entry name" value="2EXR DOMAIN-CONTAINING PROTEIN-RELATED"/>
    <property type="match status" value="1"/>
</dbReference>
<protein>
    <recommendedName>
        <fullName evidence="1">DUF7730 domain-containing protein</fullName>
    </recommendedName>
</protein>
<organism evidence="2 3">
    <name type="scientific">Mycena albidolilacea</name>
    <dbReference type="NCBI Taxonomy" id="1033008"/>
    <lineage>
        <taxon>Eukaryota</taxon>
        <taxon>Fungi</taxon>
        <taxon>Dikarya</taxon>
        <taxon>Basidiomycota</taxon>
        <taxon>Agaricomycotina</taxon>
        <taxon>Agaricomycetes</taxon>
        <taxon>Agaricomycetidae</taxon>
        <taxon>Agaricales</taxon>
        <taxon>Marasmiineae</taxon>
        <taxon>Mycenaceae</taxon>
        <taxon>Mycena</taxon>
    </lineage>
</organism>
<feature type="domain" description="DUF7730" evidence="1">
    <location>
        <begin position="54"/>
        <end position="183"/>
    </location>
</feature>
<accession>A0AAD6Z6U2</accession>
<dbReference type="AlphaFoldDB" id="A0AAD6Z6U2"/>
<sequence>MTKSKGNHNRGLLSYLPWRFKFGRQVKRDPLPSIYPPPLPSTRLPIRERPLPQQQADCPFLHLPPKLRQCIYNEVLGGRFIAVGLVASRTLGHCIVHSAYYELPSPAEPVSLRALLRTDSINTTLLLSCRQVYLEALPTIHRYNTFGIHVCQLETVIASGWGAHCLPDIRSLHLYHDYHSTPTPPWPAVFQLLRQIRLKKLVFEFAFQLLEWSELSPQRDVFNTAWGRGVLSMKGLGLREFRLYFAAGDPPEALVYRATITDRFCRAIIRPEINPLVWRRSQC</sequence>
<evidence type="ECO:0000313" key="2">
    <source>
        <dbReference type="EMBL" id="KAJ7310585.1"/>
    </source>
</evidence>
<gene>
    <name evidence="2" type="ORF">DFH08DRAFT_898531</name>
</gene>
<proteinExistence type="predicted"/>
<reference evidence="2" key="1">
    <citation type="submission" date="2023-03" db="EMBL/GenBank/DDBJ databases">
        <title>Massive genome expansion in bonnet fungi (Mycena s.s.) driven by repeated elements and novel gene families across ecological guilds.</title>
        <authorList>
            <consortium name="Lawrence Berkeley National Laboratory"/>
            <person name="Harder C.B."/>
            <person name="Miyauchi S."/>
            <person name="Viragh M."/>
            <person name="Kuo A."/>
            <person name="Thoen E."/>
            <person name="Andreopoulos B."/>
            <person name="Lu D."/>
            <person name="Skrede I."/>
            <person name="Drula E."/>
            <person name="Henrissat B."/>
            <person name="Morin E."/>
            <person name="Kohler A."/>
            <person name="Barry K."/>
            <person name="LaButti K."/>
            <person name="Morin E."/>
            <person name="Salamov A."/>
            <person name="Lipzen A."/>
            <person name="Mereny Z."/>
            <person name="Hegedus B."/>
            <person name="Baldrian P."/>
            <person name="Stursova M."/>
            <person name="Weitz H."/>
            <person name="Taylor A."/>
            <person name="Grigoriev I.V."/>
            <person name="Nagy L.G."/>
            <person name="Martin F."/>
            <person name="Kauserud H."/>
        </authorList>
    </citation>
    <scope>NUCLEOTIDE SEQUENCE</scope>
    <source>
        <strain evidence="2">CBHHK002</strain>
    </source>
</reference>
<evidence type="ECO:0000313" key="3">
    <source>
        <dbReference type="Proteomes" id="UP001218218"/>
    </source>
</evidence>
<comment type="caution">
    <text evidence="2">The sequence shown here is derived from an EMBL/GenBank/DDBJ whole genome shotgun (WGS) entry which is preliminary data.</text>
</comment>
<name>A0AAD6Z6U2_9AGAR</name>
<keyword evidence="3" id="KW-1185">Reference proteome</keyword>
<evidence type="ECO:0000259" key="1">
    <source>
        <dbReference type="Pfam" id="PF24864"/>
    </source>
</evidence>